<dbReference type="Proteomes" id="UP000789396">
    <property type="component" value="Unassembled WGS sequence"/>
</dbReference>
<evidence type="ECO:0000313" key="4">
    <source>
        <dbReference type="Proteomes" id="UP000789396"/>
    </source>
</evidence>
<keyword evidence="4" id="KW-1185">Reference proteome</keyword>
<organism evidence="3 4">
    <name type="scientific">Racocetra fulgida</name>
    <dbReference type="NCBI Taxonomy" id="60492"/>
    <lineage>
        <taxon>Eukaryota</taxon>
        <taxon>Fungi</taxon>
        <taxon>Fungi incertae sedis</taxon>
        <taxon>Mucoromycota</taxon>
        <taxon>Glomeromycotina</taxon>
        <taxon>Glomeromycetes</taxon>
        <taxon>Diversisporales</taxon>
        <taxon>Gigasporaceae</taxon>
        <taxon>Racocetra</taxon>
    </lineage>
</organism>
<evidence type="ECO:0000313" key="3">
    <source>
        <dbReference type="EMBL" id="CAG8821232.1"/>
    </source>
</evidence>
<dbReference type="AlphaFoldDB" id="A0A9N9KCU6"/>
<accession>A0A9N9KCU6</accession>
<name>A0A9N9KCU6_9GLOM</name>
<dbReference type="GO" id="GO:0003676">
    <property type="term" value="F:nucleic acid binding"/>
    <property type="evidence" value="ECO:0007669"/>
    <property type="project" value="InterPro"/>
</dbReference>
<dbReference type="EMBL" id="CAJVPZ010100228">
    <property type="protein sequence ID" value="CAG8821232.1"/>
    <property type="molecule type" value="Genomic_DNA"/>
</dbReference>
<gene>
    <name evidence="3" type="ORF">RFULGI_LOCUS19665</name>
</gene>
<dbReference type="Pfam" id="PF03184">
    <property type="entry name" value="DDE_1"/>
    <property type="match status" value="1"/>
</dbReference>
<dbReference type="OrthoDB" id="2388958at2759"/>
<evidence type="ECO:0000259" key="2">
    <source>
        <dbReference type="Pfam" id="PF03184"/>
    </source>
</evidence>
<sequence>SNLKAWMRSDIFGEWLTELDKKFCLENRHILLLVDGALSHYNPNEPNENNDPVEDNDSNNFNEDMSKLDEESNSEEEELKKTLFDVAVAAQ</sequence>
<feature type="domain" description="DDE-1" evidence="2">
    <location>
        <begin position="2"/>
        <end position="48"/>
    </location>
</feature>
<evidence type="ECO:0000256" key="1">
    <source>
        <dbReference type="SAM" id="MobiDB-lite"/>
    </source>
</evidence>
<feature type="region of interest" description="Disordered" evidence="1">
    <location>
        <begin position="39"/>
        <end position="80"/>
    </location>
</feature>
<comment type="caution">
    <text evidence="3">The sequence shown here is derived from an EMBL/GenBank/DDBJ whole genome shotgun (WGS) entry which is preliminary data.</text>
</comment>
<reference evidence="3" key="1">
    <citation type="submission" date="2021-06" db="EMBL/GenBank/DDBJ databases">
        <authorList>
            <person name="Kallberg Y."/>
            <person name="Tangrot J."/>
            <person name="Rosling A."/>
        </authorList>
    </citation>
    <scope>NUCLEOTIDE SEQUENCE</scope>
    <source>
        <strain evidence="3">IN212</strain>
    </source>
</reference>
<protein>
    <submittedName>
        <fullName evidence="3">15219_t:CDS:1</fullName>
    </submittedName>
</protein>
<feature type="non-terminal residue" evidence="3">
    <location>
        <position position="1"/>
    </location>
</feature>
<proteinExistence type="predicted"/>
<dbReference type="InterPro" id="IPR004875">
    <property type="entry name" value="DDE_SF_endonuclease_dom"/>
</dbReference>
<feature type="non-terminal residue" evidence="3">
    <location>
        <position position="91"/>
    </location>
</feature>